<dbReference type="InterPro" id="IPR000719">
    <property type="entry name" value="Prot_kinase_dom"/>
</dbReference>
<evidence type="ECO:0000259" key="1">
    <source>
        <dbReference type="PROSITE" id="PS50011"/>
    </source>
</evidence>
<dbReference type="OrthoDB" id="8693905at2759"/>
<keyword evidence="3" id="KW-1185">Reference proteome</keyword>
<dbReference type="SUPFAM" id="SSF56112">
    <property type="entry name" value="Protein kinase-like (PK-like)"/>
    <property type="match status" value="1"/>
</dbReference>
<name>A0A3P7JDA0_STRVU</name>
<protein>
    <recommendedName>
        <fullName evidence="1">Protein kinase domain-containing protein</fullName>
    </recommendedName>
</protein>
<dbReference type="AlphaFoldDB" id="A0A3P7JDA0"/>
<evidence type="ECO:0000313" key="3">
    <source>
        <dbReference type="Proteomes" id="UP000270094"/>
    </source>
</evidence>
<sequence length="46" mass="4996">MKAANVLLSRDGILKLADFGLARPFYMGPCFIPSSLLSRDNAHSNS</sequence>
<feature type="domain" description="Protein kinase" evidence="1">
    <location>
        <begin position="1"/>
        <end position="46"/>
    </location>
</feature>
<dbReference type="EMBL" id="UYYB01102605">
    <property type="protein sequence ID" value="VDM78673.1"/>
    <property type="molecule type" value="Genomic_DNA"/>
</dbReference>
<evidence type="ECO:0000313" key="2">
    <source>
        <dbReference type="EMBL" id="VDM78673.1"/>
    </source>
</evidence>
<dbReference type="Proteomes" id="UP000270094">
    <property type="component" value="Unassembled WGS sequence"/>
</dbReference>
<dbReference type="GO" id="GO:0005524">
    <property type="term" value="F:ATP binding"/>
    <property type="evidence" value="ECO:0007669"/>
    <property type="project" value="InterPro"/>
</dbReference>
<reference evidence="2 3" key="1">
    <citation type="submission" date="2018-11" db="EMBL/GenBank/DDBJ databases">
        <authorList>
            <consortium name="Pathogen Informatics"/>
        </authorList>
    </citation>
    <scope>NUCLEOTIDE SEQUENCE [LARGE SCALE GENOMIC DNA]</scope>
</reference>
<gene>
    <name evidence="2" type="ORF">SVUK_LOCUS13671</name>
</gene>
<organism evidence="2 3">
    <name type="scientific">Strongylus vulgaris</name>
    <name type="common">Blood worm</name>
    <dbReference type="NCBI Taxonomy" id="40348"/>
    <lineage>
        <taxon>Eukaryota</taxon>
        <taxon>Metazoa</taxon>
        <taxon>Ecdysozoa</taxon>
        <taxon>Nematoda</taxon>
        <taxon>Chromadorea</taxon>
        <taxon>Rhabditida</taxon>
        <taxon>Rhabditina</taxon>
        <taxon>Rhabditomorpha</taxon>
        <taxon>Strongyloidea</taxon>
        <taxon>Strongylidae</taxon>
        <taxon>Strongylus</taxon>
    </lineage>
</organism>
<dbReference type="InterPro" id="IPR011009">
    <property type="entry name" value="Kinase-like_dom_sf"/>
</dbReference>
<dbReference type="GO" id="GO:0004672">
    <property type="term" value="F:protein kinase activity"/>
    <property type="evidence" value="ECO:0007669"/>
    <property type="project" value="InterPro"/>
</dbReference>
<proteinExistence type="predicted"/>
<accession>A0A3P7JDA0</accession>
<dbReference type="Gene3D" id="1.10.510.10">
    <property type="entry name" value="Transferase(Phosphotransferase) domain 1"/>
    <property type="match status" value="1"/>
</dbReference>
<dbReference type="PROSITE" id="PS50011">
    <property type="entry name" value="PROTEIN_KINASE_DOM"/>
    <property type="match status" value="1"/>
</dbReference>